<dbReference type="GO" id="GO:0005886">
    <property type="term" value="C:plasma membrane"/>
    <property type="evidence" value="ECO:0007669"/>
    <property type="project" value="UniProtKB-SubCell"/>
</dbReference>
<name>A0A8J5YJA2_9ROSI</name>
<keyword evidence="2" id="KW-0325">Glycoprotein</keyword>
<dbReference type="Gene3D" id="1.20.58.1040">
    <property type="match status" value="1"/>
</dbReference>
<dbReference type="InterPro" id="IPR012946">
    <property type="entry name" value="X8"/>
</dbReference>
<dbReference type="Pfam" id="PF07983">
    <property type="entry name" value="X8"/>
    <property type="match status" value="1"/>
</dbReference>
<evidence type="ECO:0000256" key="3">
    <source>
        <dbReference type="ARBA" id="ARBA00022729"/>
    </source>
</evidence>
<evidence type="ECO:0000256" key="1">
    <source>
        <dbReference type="ARBA" id="ARBA00004609"/>
    </source>
</evidence>
<proteinExistence type="predicted"/>
<dbReference type="PANTHER" id="PTHR31044">
    <property type="entry name" value="BETA-1,3 GLUCANASE"/>
    <property type="match status" value="1"/>
</dbReference>
<organism evidence="5 6">
    <name type="scientific">Gossypium anomalum</name>
    <dbReference type="NCBI Taxonomy" id="47600"/>
    <lineage>
        <taxon>Eukaryota</taxon>
        <taxon>Viridiplantae</taxon>
        <taxon>Streptophyta</taxon>
        <taxon>Embryophyta</taxon>
        <taxon>Tracheophyta</taxon>
        <taxon>Spermatophyta</taxon>
        <taxon>Magnoliopsida</taxon>
        <taxon>eudicotyledons</taxon>
        <taxon>Gunneridae</taxon>
        <taxon>Pentapetalae</taxon>
        <taxon>rosids</taxon>
        <taxon>malvids</taxon>
        <taxon>Malvales</taxon>
        <taxon>Malvaceae</taxon>
        <taxon>Malvoideae</taxon>
        <taxon>Gossypium</taxon>
    </lineage>
</organism>
<evidence type="ECO:0000259" key="4">
    <source>
        <dbReference type="SMART" id="SM00768"/>
    </source>
</evidence>
<dbReference type="InterPro" id="IPR044788">
    <property type="entry name" value="X8_dom_prot"/>
</dbReference>
<evidence type="ECO:0000313" key="6">
    <source>
        <dbReference type="Proteomes" id="UP000701853"/>
    </source>
</evidence>
<dbReference type="GO" id="GO:0009506">
    <property type="term" value="C:plasmodesma"/>
    <property type="evidence" value="ECO:0007669"/>
    <property type="project" value="UniProtKB-ARBA"/>
</dbReference>
<comment type="subcellular location">
    <subcellularLocation>
        <location evidence="1">Cell membrane</location>
        <topology evidence="1">Lipid-anchor</topology>
        <topology evidence="1">GPI-anchor</topology>
    </subcellularLocation>
</comment>
<accession>A0A8J5YJA2</accession>
<sequence length="127" mass="13608">MAIAAMSEELECFFPPLPPPPRRLKPFGNPVDFPKAMDVDASAQELQENLDWTCGQGIDCSPIQPGGACEYPDKVSCADFSMNSYYRKAGELKSACDFNGTGVLIEADPSKSGVGVGIHHANGTERV</sequence>
<protein>
    <recommendedName>
        <fullName evidence="4">X8 domain-containing protein</fullName>
    </recommendedName>
</protein>
<keyword evidence="2" id="KW-0472">Membrane</keyword>
<keyword evidence="2" id="KW-0336">GPI-anchor</keyword>
<evidence type="ECO:0000313" key="5">
    <source>
        <dbReference type="EMBL" id="KAG8480270.1"/>
    </source>
</evidence>
<gene>
    <name evidence="5" type="ORF">CXB51_024805</name>
</gene>
<dbReference type="EMBL" id="JAHUZN010000010">
    <property type="protein sequence ID" value="KAG8480270.1"/>
    <property type="molecule type" value="Genomic_DNA"/>
</dbReference>
<keyword evidence="2" id="KW-0449">Lipoprotein</keyword>
<dbReference type="SMART" id="SM00768">
    <property type="entry name" value="X8"/>
    <property type="match status" value="1"/>
</dbReference>
<dbReference type="GO" id="GO:0098552">
    <property type="term" value="C:side of membrane"/>
    <property type="evidence" value="ECO:0007669"/>
    <property type="project" value="UniProtKB-KW"/>
</dbReference>
<keyword evidence="6" id="KW-1185">Reference proteome</keyword>
<reference evidence="5 6" key="1">
    <citation type="journal article" date="2021" name="bioRxiv">
        <title>The Gossypium anomalum genome as a resource for cotton improvement and evolutionary analysis of hybrid incompatibility.</title>
        <authorList>
            <person name="Grover C.E."/>
            <person name="Yuan D."/>
            <person name="Arick M.A."/>
            <person name="Miller E.R."/>
            <person name="Hu G."/>
            <person name="Peterson D.G."/>
            <person name="Wendel J.F."/>
            <person name="Udall J.A."/>
        </authorList>
    </citation>
    <scope>NUCLEOTIDE SEQUENCE [LARGE SCALE GENOMIC DNA]</scope>
    <source>
        <strain evidence="5">JFW-Udall</strain>
        <tissue evidence="5">Leaf</tissue>
    </source>
</reference>
<dbReference type="Proteomes" id="UP000701853">
    <property type="component" value="Chromosome 10"/>
</dbReference>
<keyword evidence="3" id="KW-0732">Signal</keyword>
<feature type="domain" description="X8" evidence="4">
    <location>
        <begin position="37"/>
        <end position="113"/>
    </location>
</feature>
<dbReference type="OrthoDB" id="932566at2759"/>
<dbReference type="AlphaFoldDB" id="A0A8J5YJA2"/>
<evidence type="ECO:0000256" key="2">
    <source>
        <dbReference type="ARBA" id="ARBA00022622"/>
    </source>
</evidence>
<comment type="caution">
    <text evidence="5">The sequence shown here is derived from an EMBL/GenBank/DDBJ whole genome shotgun (WGS) entry which is preliminary data.</text>
</comment>
<dbReference type="PANTHER" id="PTHR31044:SF52">
    <property type="entry name" value="OS01G0631500 PROTEIN"/>
    <property type="match status" value="1"/>
</dbReference>